<evidence type="ECO:0000256" key="2">
    <source>
        <dbReference type="SAM" id="SignalP"/>
    </source>
</evidence>
<dbReference type="HOGENOM" id="CLU_1238397_0_0_0"/>
<evidence type="ECO:0000259" key="3">
    <source>
        <dbReference type="PROSITE" id="PS51272"/>
    </source>
</evidence>
<organism evidence="4 5">
    <name type="scientific">Chthonomonas calidirosea (strain DSM 23976 / ICMP 18418 / T49)</name>
    <dbReference type="NCBI Taxonomy" id="1303518"/>
    <lineage>
        <taxon>Bacteria</taxon>
        <taxon>Bacillati</taxon>
        <taxon>Armatimonadota</taxon>
        <taxon>Chthonomonadia</taxon>
        <taxon>Chthonomonadales</taxon>
        <taxon>Chthonomonadaceae</taxon>
        <taxon>Chthonomonas</taxon>
    </lineage>
</organism>
<keyword evidence="2" id="KW-0732">Signal</keyword>
<evidence type="ECO:0000313" key="4">
    <source>
        <dbReference type="EMBL" id="CCW36141.1"/>
    </source>
</evidence>
<feature type="region of interest" description="Disordered" evidence="1">
    <location>
        <begin position="203"/>
        <end position="223"/>
    </location>
</feature>
<dbReference type="PROSITE" id="PS51272">
    <property type="entry name" value="SLH"/>
    <property type="match status" value="1"/>
</dbReference>
<dbReference type="STRING" id="454171.CP488_01759"/>
<protein>
    <submittedName>
        <fullName evidence="4">S-layer homology domain</fullName>
    </submittedName>
</protein>
<feature type="compositionally biased region" description="Polar residues" evidence="1">
    <location>
        <begin position="203"/>
        <end position="213"/>
    </location>
</feature>
<sequence>MKRLWLLVLLLCAVPALCLPPDVRPNHWAAAYVQQALQNHLLSLESDGRFHGEQKITRIDAAIALARLAKALQENTWHAAPSKPVPESVAQTLKARRWQNRPVTRYILASVLCRVGNYVANGITRAPANAPDKAKSEVLPTHVTIAVPPTNPAYTSLQYLVQHREIGPDSPLLKADHTPLTAAQLSVAVAQMVAGLNDQLTSLGHDAQGNTPDASFHKPKGGH</sequence>
<dbReference type="RefSeq" id="WP_016483660.1">
    <property type="nucleotide sequence ID" value="NC_021487.1"/>
</dbReference>
<keyword evidence="5" id="KW-1185">Reference proteome</keyword>
<feature type="chain" id="PRO_5004486157" evidence="2">
    <location>
        <begin position="19"/>
        <end position="223"/>
    </location>
</feature>
<dbReference type="Pfam" id="PF00395">
    <property type="entry name" value="SLH"/>
    <property type="match status" value="1"/>
</dbReference>
<dbReference type="InParanoid" id="S0EWH8"/>
<evidence type="ECO:0000313" key="5">
    <source>
        <dbReference type="Proteomes" id="UP000014227"/>
    </source>
</evidence>
<dbReference type="Proteomes" id="UP000014227">
    <property type="component" value="Chromosome I"/>
</dbReference>
<feature type="signal peptide" evidence="2">
    <location>
        <begin position="1"/>
        <end position="18"/>
    </location>
</feature>
<dbReference type="InterPro" id="IPR001119">
    <property type="entry name" value="SLH_dom"/>
</dbReference>
<evidence type="ECO:0000256" key="1">
    <source>
        <dbReference type="SAM" id="MobiDB-lite"/>
    </source>
</evidence>
<dbReference type="EMBL" id="HF951689">
    <property type="protein sequence ID" value="CCW36141.1"/>
    <property type="molecule type" value="Genomic_DNA"/>
</dbReference>
<proteinExistence type="predicted"/>
<dbReference type="KEGG" id="ccz:CCALI_02337"/>
<accession>S0EWH8</accession>
<feature type="domain" description="SLH" evidence="3">
    <location>
        <begin position="16"/>
        <end position="79"/>
    </location>
</feature>
<name>S0EWH8_CHTCT</name>
<dbReference type="PATRIC" id="fig|1303518.3.peg.2427"/>
<dbReference type="AlphaFoldDB" id="S0EWH8"/>
<gene>
    <name evidence="4" type="ORF">CCALI_02337</name>
</gene>
<reference evidence="5" key="1">
    <citation type="submission" date="2013-03" db="EMBL/GenBank/DDBJ databases">
        <title>Genome sequence of Chthonomonas calidirosea, the first sequenced genome from the Armatimonadetes phylum (formally candidate division OP10).</title>
        <authorList>
            <person name="Lee K.C.Y."/>
            <person name="Morgan X.C."/>
            <person name="Dunfield P.F."/>
            <person name="Tamas I."/>
            <person name="Houghton K.M."/>
            <person name="Vyssotski M."/>
            <person name="Ryan J.L.J."/>
            <person name="Lagutin K."/>
            <person name="McDonald I.R."/>
            <person name="Stott M.B."/>
        </authorList>
    </citation>
    <scope>NUCLEOTIDE SEQUENCE [LARGE SCALE GENOMIC DNA]</scope>
    <source>
        <strain evidence="5">DSM 23976 / ICMP 18418 / T49</strain>
    </source>
</reference>